<reference evidence="1 2" key="1">
    <citation type="submission" date="2021-03" db="EMBL/GenBank/DDBJ databases">
        <title>Whole genome sequence of Jiella sp. MQZ13P-4.</title>
        <authorList>
            <person name="Tuo L."/>
        </authorList>
    </citation>
    <scope>NUCLEOTIDE SEQUENCE [LARGE SCALE GENOMIC DNA]</scope>
    <source>
        <strain evidence="1 2">MQZ13P-4</strain>
    </source>
</reference>
<evidence type="ECO:0008006" key="3">
    <source>
        <dbReference type="Google" id="ProtNLM"/>
    </source>
</evidence>
<dbReference type="Proteomes" id="UP000664288">
    <property type="component" value="Unassembled WGS sequence"/>
</dbReference>
<name>A0ABS3J011_9HYPH</name>
<accession>A0ABS3J011</accession>
<comment type="caution">
    <text evidence="1">The sequence shown here is derived from an EMBL/GenBank/DDBJ whole genome shotgun (WGS) entry which is preliminary data.</text>
</comment>
<dbReference type="EMBL" id="JAFMPY010000004">
    <property type="protein sequence ID" value="MBO0903014.1"/>
    <property type="molecule type" value="Genomic_DNA"/>
</dbReference>
<gene>
    <name evidence="1" type="ORF">J1C47_05130</name>
</gene>
<proteinExistence type="predicted"/>
<evidence type="ECO:0000313" key="1">
    <source>
        <dbReference type="EMBL" id="MBO0903014.1"/>
    </source>
</evidence>
<evidence type="ECO:0000313" key="2">
    <source>
        <dbReference type="Proteomes" id="UP000664288"/>
    </source>
</evidence>
<organism evidence="1 2">
    <name type="scientific">Jiella sonneratiae</name>
    <dbReference type="NCBI Taxonomy" id="2816856"/>
    <lineage>
        <taxon>Bacteria</taxon>
        <taxon>Pseudomonadati</taxon>
        <taxon>Pseudomonadota</taxon>
        <taxon>Alphaproteobacteria</taxon>
        <taxon>Hyphomicrobiales</taxon>
        <taxon>Aurantimonadaceae</taxon>
        <taxon>Jiella</taxon>
    </lineage>
</organism>
<keyword evidence="2" id="KW-1185">Reference proteome</keyword>
<dbReference type="RefSeq" id="WP_207349642.1">
    <property type="nucleotide sequence ID" value="NZ_JAFMPY010000004.1"/>
</dbReference>
<sequence length="215" mass="21954">MTRIGRTSGKHAATKAGRGGAVSWRGAAAALLLAAGGGLAGSPAAAAGTDSAYTKLDLDGCTVLQEYEDGGGVDLECAGYKGIPVFVSEGDLRVDVDFGEKNDDFSSFSPFNEPGETIEWRLSGGKPFAAILRFHLDPGDGSGKITDVLAVHTIAGEGRASCPVGYVDASANADANVLARAVADEVARRFACGSDKPRYRGKVSELGGTATAAQK</sequence>
<protein>
    <recommendedName>
        <fullName evidence="3">Secreted protein</fullName>
    </recommendedName>
</protein>